<evidence type="ECO:0000313" key="2">
    <source>
        <dbReference type="Proteomes" id="UP000013569"/>
    </source>
</evidence>
<dbReference type="Proteomes" id="UP000013569">
    <property type="component" value="Unassembled WGS sequence"/>
</dbReference>
<dbReference type="OrthoDB" id="9870281at2"/>
<sequence>MINYEDHRLKLQSIIFAKGERKAQEQEAKVETPQCTHKRQRFTQTIRPDNPNFRGEAHFVVSACVPCKLKSYLELVVTP</sequence>
<organism evidence="1 2">
    <name type="scientific">Gordonia terrae C-6</name>
    <dbReference type="NCBI Taxonomy" id="1316928"/>
    <lineage>
        <taxon>Bacteria</taxon>
        <taxon>Bacillati</taxon>
        <taxon>Actinomycetota</taxon>
        <taxon>Actinomycetes</taxon>
        <taxon>Mycobacteriales</taxon>
        <taxon>Gordoniaceae</taxon>
        <taxon>Gordonia</taxon>
    </lineage>
</organism>
<reference evidence="1 2" key="1">
    <citation type="journal article" date="2013" name="Genome Announc.">
        <title>Draft Genome Sequence of a Benzothiophene-Desulfurizing Bacterium, Gordona terrae Strain C-6.</title>
        <authorList>
            <person name="Wang W."/>
            <person name="Ma T."/>
            <person name="Ren Y."/>
            <person name="Li G."/>
        </authorList>
    </citation>
    <scope>NUCLEOTIDE SEQUENCE [LARGE SCALE GENOMIC DNA]</scope>
    <source>
        <strain evidence="1 2">C-6</strain>
    </source>
</reference>
<evidence type="ECO:0000313" key="1">
    <source>
        <dbReference type="EMBL" id="EON33766.1"/>
    </source>
</evidence>
<dbReference type="AlphaFoldDB" id="R7YCN7"/>
<comment type="caution">
    <text evidence="1">The sequence shown here is derived from an EMBL/GenBank/DDBJ whole genome shotgun (WGS) entry which is preliminary data.</text>
</comment>
<gene>
    <name evidence="1" type="ORF">GTC6_05347</name>
</gene>
<dbReference type="EMBL" id="AQPW01000004">
    <property type="protein sequence ID" value="EON33766.1"/>
    <property type="molecule type" value="Genomic_DNA"/>
</dbReference>
<dbReference type="PATRIC" id="fig|1316928.3.peg.1081"/>
<proteinExistence type="predicted"/>
<dbReference type="RefSeq" id="WP_010841535.1">
    <property type="nucleotide sequence ID" value="NZ_AQPW01000004.1"/>
</dbReference>
<protein>
    <submittedName>
        <fullName evidence="1">Uncharacterized protein</fullName>
    </submittedName>
</protein>
<name>R7YCN7_9ACTN</name>
<accession>R7YCN7</accession>